<evidence type="ECO:0000313" key="5">
    <source>
        <dbReference type="EMBL" id="EQM72740.1"/>
    </source>
</evidence>
<protein>
    <recommendedName>
        <fullName evidence="4">Periplasmic binding protein domain-containing protein</fullName>
    </recommendedName>
</protein>
<comment type="subcellular location">
    <subcellularLocation>
        <location evidence="1">Cell envelope</location>
    </subcellularLocation>
</comment>
<feature type="domain" description="Periplasmic binding protein" evidence="4">
    <location>
        <begin position="74"/>
        <end position="326"/>
    </location>
</feature>
<evidence type="ECO:0000313" key="6">
    <source>
        <dbReference type="Proteomes" id="UP000016033"/>
    </source>
</evidence>
<dbReference type="InterPro" id="IPR028082">
    <property type="entry name" value="Peripla_BP_I"/>
</dbReference>
<dbReference type="GO" id="GO:0030313">
    <property type="term" value="C:cell envelope"/>
    <property type="evidence" value="ECO:0007669"/>
    <property type="project" value="UniProtKB-SubCell"/>
</dbReference>
<dbReference type="GO" id="GO:0030246">
    <property type="term" value="F:carbohydrate binding"/>
    <property type="evidence" value="ECO:0007669"/>
    <property type="project" value="UniProtKB-ARBA"/>
</dbReference>
<dbReference type="Gene3D" id="3.40.50.2300">
    <property type="match status" value="2"/>
</dbReference>
<dbReference type="SUPFAM" id="SSF53822">
    <property type="entry name" value="Periplasmic binding protein-like I"/>
    <property type="match status" value="1"/>
</dbReference>
<comment type="similarity">
    <text evidence="2">Belongs to the bacterial solute-binding protein 2 family.</text>
</comment>
<dbReference type="CDD" id="cd06313">
    <property type="entry name" value="PBP1_ABC_ThpA_XypA"/>
    <property type="match status" value="1"/>
</dbReference>
<name>T5KEZ2_MICMQ</name>
<dbReference type="PANTHER" id="PTHR46847">
    <property type="entry name" value="D-ALLOSE-BINDING PERIPLASMIC PROTEIN-RELATED"/>
    <property type="match status" value="1"/>
</dbReference>
<dbReference type="Pfam" id="PF13407">
    <property type="entry name" value="Peripla_BP_4"/>
    <property type="match status" value="1"/>
</dbReference>
<dbReference type="Proteomes" id="UP000016033">
    <property type="component" value="Unassembled WGS sequence"/>
</dbReference>
<comment type="caution">
    <text evidence="5">The sequence shown here is derived from an EMBL/GenBank/DDBJ whole genome shotgun (WGS) entry which is preliminary data.</text>
</comment>
<organism evidence="5 6">
    <name type="scientific">Microbacterium maritypicum MF109</name>
    <dbReference type="NCBI Taxonomy" id="1333857"/>
    <lineage>
        <taxon>Bacteria</taxon>
        <taxon>Bacillati</taxon>
        <taxon>Actinomycetota</taxon>
        <taxon>Actinomycetes</taxon>
        <taxon>Micrococcales</taxon>
        <taxon>Microbacteriaceae</taxon>
        <taxon>Microbacterium</taxon>
    </lineage>
</organism>
<dbReference type="PANTHER" id="PTHR46847:SF1">
    <property type="entry name" value="D-ALLOSE-BINDING PERIPLASMIC PROTEIN-RELATED"/>
    <property type="match status" value="1"/>
</dbReference>
<evidence type="ECO:0000259" key="4">
    <source>
        <dbReference type="Pfam" id="PF13407"/>
    </source>
</evidence>
<keyword evidence="3" id="KW-0732">Signal</keyword>
<dbReference type="AlphaFoldDB" id="T5KEZ2"/>
<proteinExistence type="inferred from homology"/>
<dbReference type="PATRIC" id="fig|1333857.3.peg.3753"/>
<accession>T5KEZ2</accession>
<dbReference type="InterPro" id="IPR025997">
    <property type="entry name" value="SBP_2_dom"/>
</dbReference>
<evidence type="ECO:0000256" key="3">
    <source>
        <dbReference type="ARBA" id="ARBA00022729"/>
    </source>
</evidence>
<evidence type="ECO:0000256" key="1">
    <source>
        <dbReference type="ARBA" id="ARBA00004196"/>
    </source>
</evidence>
<sequence length="385" mass="40308">MGDPTTKPLTDHDEEPCFIAPSNERNPMFTKKSRIAAAFAVTSVAALMLAGCGAGDPNANTGSGDDSGQERITIGVSVYDMSSFVTEGKEGIERYAEENNIEILWNSAGLDVNTQASQVDQYVTAGVDAIVVIPVQADSLQPQIAAAKAADIPFFDVNASLNSEDLTGSVQPDDVAAGEQEAQMMMEALGGKGNVIILQGPLGGSGEINRGKGIDNVLAENPDVKVLAKDTANWKRDEAVNKVSNWISAFGDDIDGVIAQNDDMGLGALQALKEAGMTDVPIVGIDGIADGLEAVKNGDFIGTSLQNGTVELSAGVAYAAAIVRGEDVKENPVYLMPAITKDNVDEAIGHVVTERDAFLKNLSEMTNKNLKSGNIAYEGLTGQSE</sequence>
<evidence type="ECO:0000256" key="2">
    <source>
        <dbReference type="ARBA" id="ARBA00007639"/>
    </source>
</evidence>
<reference evidence="5 6" key="1">
    <citation type="journal article" date="2013" name="Genome Announc.">
        <title>Whole-genome sequences of five oyster-associated bacteria show potential for crude oil hydrocarbon degradation.</title>
        <authorList>
            <person name="Chauhan A."/>
            <person name="Green S."/>
            <person name="Pathak A."/>
            <person name="Thomas J."/>
            <person name="Venkatramanan R."/>
        </authorList>
    </citation>
    <scope>NUCLEOTIDE SEQUENCE [LARGE SCALE GENOMIC DNA]</scope>
    <source>
        <strain evidence="5 6">MF109</strain>
    </source>
</reference>
<gene>
    <name evidence="5" type="ORF">L687_08650</name>
</gene>
<dbReference type="EMBL" id="ATAO01000250">
    <property type="protein sequence ID" value="EQM72740.1"/>
    <property type="molecule type" value="Genomic_DNA"/>
</dbReference>